<protein>
    <submittedName>
        <fullName evidence="1">Uncharacterized protein</fullName>
    </submittedName>
</protein>
<organism evidence="1 2">
    <name type="scientific">Streptomyces griseoloalbus</name>
    <dbReference type="NCBI Taxonomy" id="67303"/>
    <lineage>
        <taxon>Bacteria</taxon>
        <taxon>Bacillati</taxon>
        <taxon>Actinomycetota</taxon>
        <taxon>Actinomycetes</taxon>
        <taxon>Kitasatosporales</taxon>
        <taxon>Streptomycetaceae</taxon>
        <taxon>Streptomyces</taxon>
    </lineage>
</organism>
<evidence type="ECO:0000313" key="1">
    <source>
        <dbReference type="EMBL" id="MBB5129781.1"/>
    </source>
</evidence>
<dbReference type="EMBL" id="JACHJE010000022">
    <property type="protein sequence ID" value="MBB5129781.1"/>
    <property type="molecule type" value="Genomic_DNA"/>
</dbReference>
<keyword evidence="2" id="KW-1185">Reference proteome</keyword>
<reference evidence="1 2" key="1">
    <citation type="submission" date="2020-08" db="EMBL/GenBank/DDBJ databases">
        <title>Genomic Encyclopedia of Type Strains, Phase III (KMG-III): the genomes of soil and plant-associated and newly described type strains.</title>
        <authorList>
            <person name="Whitman W."/>
        </authorList>
    </citation>
    <scope>NUCLEOTIDE SEQUENCE [LARGE SCALE GENOMIC DNA]</scope>
    <source>
        <strain evidence="1 2">CECT 3226</strain>
    </source>
</reference>
<dbReference type="Proteomes" id="UP000568022">
    <property type="component" value="Unassembled WGS sequence"/>
</dbReference>
<gene>
    <name evidence="1" type="ORF">FHS32_006575</name>
</gene>
<dbReference type="AlphaFoldDB" id="A0A7W8FDS8"/>
<evidence type="ECO:0000313" key="2">
    <source>
        <dbReference type="Proteomes" id="UP000568022"/>
    </source>
</evidence>
<proteinExistence type="predicted"/>
<comment type="caution">
    <text evidence="1">The sequence shown here is derived from an EMBL/GenBank/DDBJ whole genome shotgun (WGS) entry which is preliminary data.</text>
</comment>
<sequence length="62" mass="7064">MTWQRQESTSRCDSCRAYWNVLQDLGEEWDAAGRPNDPDGWGVLFARGLAAYSQHLTQHLPA</sequence>
<name>A0A7W8FDS8_9ACTN</name>
<accession>A0A7W8FDS8</accession>